<keyword evidence="9 16" id="KW-0378">Hydrolase</keyword>
<keyword evidence="13 16" id="KW-0234">DNA repair</keyword>
<dbReference type="PRINTS" id="PR00868">
    <property type="entry name" value="DNAPOLI"/>
</dbReference>
<dbReference type="PANTHER" id="PTHR10133:SF27">
    <property type="entry name" value="DNA POLYMERASE NU"/>
    <property type="match status" value="1"/>
</dbReference>
<dbReference type="GO" id="GO:0003677">
    <property type="term" value="F:DNA binding"/>
    <property type="evidence" value="ECO:0007669"/>
    <property type="project" value="UniProtKB-UniRule"/>
</dbReference>
<dbReference type="AlphaFoldDB" id="A0A1M6A6N7"/>
<evidence type="ECO:0000256" key="16">
    <source>
        <dbReference type="RuleBase" id="RU004460"/>
    </source>
</evidence>
<protein>
    <recommendedName>
        <fullName evidence="3 15">DNA polymerase I</fullName>
        <ecNumber evidence="2 15">2.7.7.7</ecNumber>
    </recommendedName>
</protein>
<dbReference type="OrthoDB" id="9806424at2"/>
<dbReference type="SMART" id="SM00482">
    <property type="entry name" value="POLAc"/>
    <property type="match status" value="1"/>
</dbReference>
<dbReference type="Pfam" id="PF01367">
    <property type="entry name" value="5_3_exonuc"/>
    <property type="match status" value="1"/>
</dbReference>
<dbReference type="InterPro" id="IPR043502">
    <property type="entry name" value="DNA/RNA_pol_sf"/>
</dbReference>
<sequence>MKKKLVLIDGNSILNRTFYALPELTNSRGIHTNAVYGFVNILFKILDEESPEYLAVAFDVKMPTFRHDMYEGYKGTRKPMPPELQEQLPIVKELLAAMGIQIMEKPGYEADDVLGTLAKIGKTKGFAVSLVSGDRDMLQLATDDTLIRIPKTKFGSTEIEDYYADDVVSKYGVTPEELIEVKALMGDASDNIPGVPGIGEKTALKIITEFKDIENAYAHREEIKPARTSNLLGDNMETARMSRKLAAIDTKVPLNYDFEDFKLKNLLTKEAYQIFKDLEFKRLLSRFDFKHADTNDIEESFKTILSMDEIRAVFEQAEKQPSAGVRAFATGSGLYGAAIAATEENIYYIPVTDENRSFLSEMLQSLFASGIKIATTNLKEQLKYLDLEYSDNVYDLGIGAYLMNPLKDTYHHDDLARDYLEMTVPASEGLIGKLSPEAAAVQKPEEFAKYACYCAYVSLAACKPLLERLEESGMLDLYLNMEMPLLYALHEMEKVGIRVEKKALEEYGHELGVRIEGLTKEIHTEIGRDFNINSPKQLGEILFNELKLPFAKKTKTGYSTSADILEKLATEFPIVSKILEYRQLTKLKSTYADGLAGYIGPDNRIHGTFNQTIAATGRISSTEPNLQNIPIRVEMGRIIRKVFVPEPGYIFVDADYSQIELRILASLSGDENLIRAYKEASDIHRITAAKVFNTPLEEVTNTQRNNAKAVNFGIVYGISSFGLSQGLSITRKEAAKYIEQYFKTYPKVKEFLDKSVEDAKKNGYAVTMFGRRRPVPELKSSNFMQRSFGERVAMNSPIQGTAADIIKIAMLNVNRELKKQGLKSKIVLQVHDELLVEAAIEEKENVYEILNREMTNAARMSVPLEIGIDEGYSWYDAH</sequence>
<dbReference type="FunFam" id="3.40.50.1010:FF:000001">
    <property type="entry name" value="DNA polymerase I"/>
    <property type="match status" value="1"/>
</dbReference>
<keyword evidence="5 16" id="KW-0548">Nucleotidyltransferase</keyword>
<dbReference type="RefSeq" id="WP_073992389.1">
    <property type="nucleotide sequence ID" value="NZ_FQYT01000002.1"/>
</dbReference>
<dbReference type="GO" id="GO:0006302">
    <property type="term" value="P:double-strand break repair"/>
    <property type="evidence" value="ECO:0007669"/>
    <property type="project" value="TreeGrafter"/>
</dbReference>
<dbReference type="EC" id="2.7.7.7" evidence="2 15"/>
<evidence type="ECO:0000256" key="7">
    <source>
        <dbReference type="ARBA" id="ARBA00022722"/>
    </source>
</evidence>
<dbReference type="CDD" id="cd09859">
    <property type="entry name" value="PIN_53EXO"/>
    <property type="match status" value="1"/>
</dbReference>
<evidence type="ECO:0000256" key="14">
    <source>
        <dbReference type="ARBA" id="ARBA00049244"/>
    </source>
</evidence>
<dbReference type="NCBIfam" id="TIGR00593">
    <property type="entry name" value="pola"/>
    <property type="match status" value="1"/>
</dbReference>
<keyword evidence="20" id="KW-1185">Reference proteome</keyword>
<organism evidence="19 20">
    <name type="scientific">Parasporobacterium paucivorans DSM 15970</name>
    <dbReference type="NCBI Taxonomy" id="1122934"/>
    <lineage>
        <taxon>Bacteria</taxon>
        <taxon>Bacillati</taxon>
        <taxon>Bacillota</taxon>
        <taxon>Clostridia</taxon>
        <taxon>Lachnospirales</taxon>
        <taxon>Lachnospiraceae</taxon>
        <taxon>Parasporobacterium</taxon>
    </lineage>
</organism>
<dbReference type="SUPFAM" id="SSF47807">
    <property type="entry name" value="5' to 3' exonuclease, C-terminal subdomain"/>
    <property type="match status" value="1"/>
</dbReference>
<keyword evidence="4 16" id="KW-0808">Transferase</keyword>
<dbReference type="SMART" id="SM00279">
    <property type="entry name" value="HhH2"/>
    <property type="match status" value="1"/>
</dbReference>
<dbReference type="FunFam" id="1.10.150.20:FF:000003">
    <property type="entry name" value="DNA polymerase I"/>
    <property type="match status" value="1"/>
</dbReference>
<keyword evidence="6 16" id="KW-0235">DNA replication</keyword>
<keyword evidence="8 16" id="KW-0227">DNA damage</keyword>
<evidence type="ECO:0000259" key="18">
    <source>
        <dbReference type="SMART" id="SM00482"/>
    </source>
</evidence>
<name>A0A1M6A6N7_9FIRM</name>
<evidence type="ECO:0000256" key="11">
    <source>
        <dbReference type="ARBA" id="ARBA00022932"/>
    </source>
</evidence>
<evidence type="ECO:0000256" key="1">
    <source>
        <dbReference type="ARBA" id="ARBA00007705"/>
    </source>
</evidence>
<keyword evidence="10 16" id="KW-0269">Exonuclease</keyword>
<dbReference type="Gene3D" id="3.30.70.370">
    <property type="match status" value="1"/>
</dbReference>
<keyword evidence="11 16" id="KW-0239">DNA-directed DNA polymerase</keyword>
<feature type="domain" description="5'-3' exonuclease" evidence="17">
    <location>
        <begin position="3"/>
        <end position="264"/>
    </location>
</feature>
<proteinExistence type="inferred from homology"/>
<evidence type="ECO:0000256" key="10">
    <source>
        <dbReference type="ARBA" id="ARBA00022839"/>
    </source>
</evidence>
<dbReference type="Gene3D" id="3.30.420.10">
    <property type="entry name" value="Ribonuclease H-like superfamily/Ribonuclease H"/>
    <property type="match status" value="1"/>
</dbReference>
<dbReference type="Gene3D" id="3.40.50.1010">
    <property type="entry name" value="5'-nuclease"/>
    <property type="match status" value="1"/>
</dbReference>
<dbReference type="Gene3D" id="1.20.1060.10">
    <property type="entry name" value="Taq DNA Polymerase, Chain T, domain 4"/>
    <property type="match status" value="1"/>
</dbReference>
<comment type="subunit">
    <text evidence="16">Single-chain monomer with multiple functions.</text>
</comment>
<dbReference type="InterPro" id="IPR036397">
    <property type="entry name" value="RNaseH_sf"/>
</dbReference>
<dbReference type="EMBL" id="FQYT01000002">
    <property type="protein sequence ID" value="SHI32151.1"/>
    <property type="molecule type" value="Genomic_DNA"/>
</dbReference>
<evidence type="ECO:0000256" key="8">
    <source>
        <dbReference type="ARBA" id="ARBA00022763"/>
    </source>
</evidence>
<evidence type="ECO:0000256" key="3">
    <source>
        <dbReference type="ARBA" id="ARBA00020311"/>
    </source>
</evidence>
<dbReference type="CDD" id="cd08637">
    <property type="entry name" value="DNA_pol_A_pol_I_C"/>
    <property type="match status" value="1"/>
</dbReference>
<dbReference type="InterPro" id="IPR029060">
    <property type="entry name" value="PIN-like_dom_sf"/>
</dbReference>
<dbReference type="PANTHER" id="PTHR10133">
    <property type="entry name" value="DNA POLYMERASE I"/>
    <property type="match status" value="1"/>
</dbReference>
<dbReference type="InterPro" id="IPR001098">
    <property type="entry name" value="DNA-dir_DNA_pol_A_palm_dom"/>
</dbReference>
<evidence type="ECO:0000256" key="9">
    <source>
        <dbReference type="ARBA" id="ARBA00022801"/>
    </source>
</evidence>
<evidence type="ECO:0000313" key="20">
    <source>
        <dbReference type="Proteomes" id="UP000184342"/>
    </source>
</evidence>
<feature type="domain" description="DNA-directed DNA polymerase family A palm" evidence="18">
    <location>
        <begin position="636"/>
        <end position="842"/>
    </location>
</feature>
<dbReference type="InterPro" id="IPR002298">
    <property type="entry name" value="DNA_polymerase_A"/>
</dbReference>
<dbReference type="NCBIfam" id="NF004397">
    <property type="entry name" value="PRK05755.1"/>
    <property type="match status" value="1"/>
</dbReference>
<dbReference type="Proteomes" id="UP000184342">
    <property type="component" value="Unassembled WGS sequence"/>
</dbReference>
<comment type="catalytic activity">
    <reaction evidence="14 16">
        <text>DNA(n) + a 2'-deoxyribonucleoside 5'-triphosphate = DNA(n+1) + diphosphate</text>
        <dbReference type="Rhea" id="RHEA:22508"/>
        <dbReference type="Rhea" id="RHEA-COMP:17339"/>
        <dbReference type="Rhea" id="RHEA-COMP:17340"/>
        <dbReference type="ChEBI" id="CHEBI:33019"/>
        <dbReference type="ChEBI" id="CHEBI:61560"/>
        <dbReference type="ChEBI" id="CHEBI:173112"/>
        <dbReference type="EC" id="2.7.7.7"/>
    </reaction>
</comment>
<evidence type="ECO:0000313" key="19">
    <source>
        <dbReference type="EMBL" id="SHI32151.1"/>
    </source>
</evidence>
<dbReference type="SUPFAM" id="SSF88723">
    <property type="entry name" value="PIN domain-like"/>
    <property type="match status" value="1"/>
</dbReference>
<dbReference type="InterPro" id="IPR018320">
    <property type="entry name" value="DNA_polymerase_1"/>
</dbReference>
<dbReference type="GO" id="GO:0008409">
    <property type="term" value="F:5'-3' exonuclease activity"/>
    <property type="evidence" value="ECO:0007669"/>
    <property type="project" value="UniProtKB-UniRule"/>
</dbReference>
<dbReference type="InterPro" id="IPR020046">
    <property type="entry name" value="5-3_exonucl_a-hlix_arch_N"/>
</dbReference>
<gene>
    <name evidence="16" type="primary">polA</name>
    <name evidence="19" type="ORF">SAMN02745691_00082</name>
</gene>
<comment type="function">
    <text evidence="16">In addition to polymerase activity, this DNA polymerase exhibits 5'-3' exonuclease activity.</text>
</comment>
<keyword evidence="12 16" id="KW-0238">DNA-binding</keyword>
<dbReference type="InterPro" id="IPR020045">
    <property type="entry name" value="DNA_polI_H3TH"/>
</dbReference>
<dbReference type="Pfam" id="PF00476">
    <property type="entry name" value="DNA_pol_A"/>
    <property type="match status" value="1"/>
</dbReference>
<evidence type="ECO:0000256" key="5">
    <source>
        <dbReference type="ARBA" id="ARBA00022695"/>
    </source>
</evidence>
<dbReference type="InterPro" id="IPR002421">
    <property type="entry name" value="5-3_exonuclease"/>
</dbReference>
<evidence type="ECO:0000259" key="17">
    <source>
        <dbReference type="SMART" id="SM00475"/>
    </source>
</evidence>
<keyword evidence="7" id="KW-0540">Nuclease</keyword>
<dbReference type="STRING" id="1122934.SAMN02745691_00082"/>
<dbReference type="PROSITE" id="PS00447">
    <property type="entry name" value="DNA_POLYMERASE_A"/>
    <property type="match status" value="1"/>
</dbReference>
<dbReference type="CDD" id="cd09898">
    <property type="entry name" value="H3TH_53EXO"/>
    <property type="match status" value="1"/>
</dbReference>
<accession>A0A1M6A6N7</accession>
<dbReference type="FunFam" id="1.20.1060.10:FF:000001">
    <property type="entry name" value="DNA polymerase I"/>
    <property type="match status" value="1"/>
</dbReference>
<reference evidence="19 20" key="1">
    <citation type="submission" date="2016-11" db="EMBL/GenBank/DDBJ databases">
        <authorList>
            <person name="Jaros S."/>
            <person name="Januszkiewicz K."/>
            <person name="Wedrychowicz H."/>
        </authorList>
    </citation>
    <scope>NUCLEOTIDE SEQUENCE [LARGE SCALE GENOMIC DNA]</scope>
    <source>
        <strain evidence="19 20">DSM 15970</strain>
    </source>
</reference>
<dbReference type="GO" id="GO:0006261">
    <property type="term" value="P:DNA-templated DNA replication"/>
    <property type="evidence" value="ECO:0007669"/>
    <property type="project" value="UniProtKB-UniRule"/>
</dbReference>
<dbReference type="SUPFAM" id="SSF53098">
    <property type="entry name" value="Ribonuclease H-like"/>
    <property type="match status" value="1"/>
</dbReference>
<dbReference type="Gene3D" id="1.10.150.20">
    <property type="entry name" value="5' to 3' exonuclease, C-terminal subdomain"/>
    <property type="match status" value="2"/>
</dbReference>
<evidence type="ECO:0000256" key="4">
    <source>
        <dbReference type="ARBA" id="ARBA00022679"/>
    </source>
</evidence>
<evidence type="ECO:0000256" key="13">
    <source>
        <dbReference type="ARBA" id="ARBA00023204"/>
    </source>
</evidence>
<dbReference type="InterPro" id="IPR019760">
    <property type="entry name" value="DNA-dir_DNA_pol_A_CS"/>
</dbReference>
<dbReference type="InterPro" id="IPR036279">
    <property type="entry name" value="5-3_exonuclease_C_sf"/>
</dbReference>
<evidence type="ECO:0000256" key="15">
    <source>
        <dbReference type="NCBIfam" id="TIGR00593"/>
    </source>
</evidence>
<evidence type="ECO:0000256" key="2">
    <source>
        <dbReference type="ARBA" id="ARBA00012417"/>
    </source>
</evidence>
<dbReference type="InterPro" id="IPR008918">
    <property type="entry name" value="HhH2"/>
</dbReference>
<evidence type="ECO:0000256" key="6">
    <source>
        <dbReference type="ARBA" id="ARBA00022705"/>
    </source>
</evidence>
<dbReference type="FunFam" id="1.10.150.20:FF:000002">
    <property type="entry name" value="DNA polymerase I"/>
    <property type="match status" value="1"/>
</dbReference>
<dbReference type="Pfam" id="PF02739">
    <property type="entry name" value="5_3_exonuc_N"/>
    <property type="match status" value="1"/>
</dbReference>
<comment type="similarity">
    <text evidence="1 16">Belongs to the DNA polymerase type-A family.</text>
</comment>
<dbReference type="GO" id="GO:0003887">
    <property type="term" value="F:DNA-directed DNA polymerase activity"/>
    <property type="evidence" value="ECO:0007669"/>
    <property type="project" value="UniProtKB-UniRule"/>
</dbReference>
<evidence type="ECO:0000256" key="12">
    <source>
        <dbReference type="ARBA" id="ARBA00023125"/>
    </source>
</evidence>
<dbReference type="InterPro" id="IPR012337">
    <property type="entry name" value="RNaseH-like_sf"/>
</dbReference>
<dbReference type="CDD" id="cd06140">
    <property type="entry name" value="DNA_polA_I_Bacillus_like_exo"/>
    <property type="match status" value="1"/>
</dbReference>
<dbReference type="SUPFAM" id="SSF56672">
    <property type="entry name" value="DNA/RNA polymerases"/>
    <property type="match status" value="1"/>
</dbReference>
<dbReference type="SMART" id="SM00475">
    <property type="entry name" value="53EXOc"/>
    <property type="match status" value="1"/>
</dbReference>